<reference evidence="2" key="1">
    <citation type="journal article" date="2015" name="Nature">
        <title>Complex archaea that bridge the gap between prokaryotes and eukaryotes.</title>
        <authorList>
            <person name="Spang A."/>
            <person name="Saw J.H."/>
            <person name="Jorgensen S.L."/>
            <person name="Zaremba-Niedzwiedzka K."/>
            <person name="Martijn J."/>
            <person name="Lind A.E."/>
            <person name="van Eijk R."/>
            <person name="Schleper C."/>
            <person name="Guy L."/>
            <person name="Ettema T.J."/>
        </authorList>
    </citation>
    <scope>NUCLEOTIDE SEQUENCE</scope>
</reference>
<gene>
    <name evidence="2" type="ORF">LCGC14_2394690</name>
</gene>
<evidence type="ECO:0000313" key="2">
    <source>
        <dbReference type="EMBL" id="KKL26494.1"/>
    </source>
</evidence>
<accession>A0A0F9BX70</accession>
<evidence type="ECO:0000256" key="1">
    <source>
        <dbReference type="SAM" id="MobiDB-lite"/>
    </source>
</evidence>
<sequence length="96" mass="10793">MGYNIKEMSKVQIMEEVALEFGLSQSWVDENLKGIKVGVAAMKAGRVTPWEQVEQEIFGDNREDVRKMAHDFGLPQGWIDENIPEDGQAGRGDFGH</sequence>
<name>A0A0F9BX70_9ZZZZ</name>
<proteinExistence type="predicted"/>
<dbReference type="EMBL" id="LAZR01035819">
    <property type="protein sequence ID" value="KKL26494.1"/>
    <property type="molecule type" value="Genomic_DNA"/>
</dbReference>
<feature type="region of interest" description="Disordered" evidence="1">
    <location>
        <begin position="76"/>
        <end position="96"/>
    </location>
</feature>
<organism evidence="2">
    <name type="scientific">marine sediment metagenome</name>
    <dbReference type="NCBI Taxonomy" id="412755"/>
    <lineage>
        <taxon>unclassified sequences</taxon>
        <taxon>metagenomes</taxon>
        <taxon>ecological metagenomes</taxon>
    </lineage>
</organism>
<comment type="caution">
    <text evidence="2">The sequence shown here is derived from an EMBL/GenBank/DDBJ whole genome shotgun (WGS) entry which is preliminary data.</text>
</comment>
<protein>
    <submittedName>
        <fullName evidence="2">Uncharacterized protein</fullName>
    </submittedName>
</protein>
<dbReference type="AlphaFoldDB" id="A0A0F9BX70"/>